<keyword evidence="1" id="KW-0378">Hydrolase</keyword>
<comment type="caution">
    <text evidence="3">The sequence shown here is derived from an EMBL/GenBank/DDBJ whole genome shotgun (WGS) entry which is preliminary data.</text>
</comment>
<dbReference type="InterPro" id="IPR002711">
    <property type="entry name" value="HNH"/>
</dbReference>
<dbReference type="InterPro" id="IPR003615">
    <property type="entry name" value="HNH_nuc"/>
</dbReference>
<keyword evidence="3" id="KW-0255">Endonuclease</keyword>
<evidence type="ECO:0000256" key="1">
    <source>
        <dbReference type="ARBA" id="ARBA00022801"/>
    </source>
</evidence>
<keyword evidence="3" id="KW-0540">Nuclease</keyword>
<dbReference type="GO" id="GO:0016787">
    <property type="term" value="F:hydrolase activity"/>
    <property type="evidence" value="ECO:0007669"/>
    <property type="project" value="UniProtKB-KW"/>
</dbReference>
<reference evidence="3 4" key="1">
    <citation type="submission" date="2023-12" db="EMBL/GenBank/DDBJ databases">
        <title>A high-quality genome assembly for Dillenia turbinata (Dilleniales).</title>
        <authorList>
            <person name="Chanderbali A."/>
        </authorList>
    </citation>
    <scope>NUCLEOTIDE SEQUENCE [LARGE SCALE GENOMIC DNA]</scope>
    <source>
        <strain evidence="3">LSX21</strain>
        <tissue evidence="3">Leaf</tissue>
    </source>
</reference>
<dbReference type="PANTHER" id="PTHR45766">
    <property type="entry name" value="DNA ANNEALING HELICASE AND ENDONUCLEASE ZRANB3 FAMILY MEMBER"/>
    <property type="match status" value="1"/>
</dbReference>
<evidence type="ECO:0000313" key="3">
    <source>
        <dbReference type="EMBL" id="KAK6925065.1"/>
    </source>
</evidence>
<dbReference type="GO" id="GO:0006281">
    <property type="term" value="P:DNA repair"/>
    <property type="evidence" value="ECO:0007669"/>
    <property type="project" value="TreeGrafter"/>
</dbReference>
<dbReference type="GO" id="GO:0004520">
    <property type="term" value="F:DNA endonuclease activity"/>
    <property type="evidence" value="ECO:0007669"/>
    <property type="project" value="TreeGrafter"/>
</dbReference>
<dbReference type="Proteomes" id="UP001370490">
    <property type="component" value="Unassembled WGS sequence"/>
</dbReference>
<dbReference type="GO" id="GO:0043596">
    <property type="term" value="C:nuclear replication fork"/>
    <property type="evidence" value="ECO:0007669"/>
    <property type="project" value="TreeGrafter"/>
</dbReference>
<gene>
    <name evidence="3" type="ORF">RJ641_009391</name>
</gene>
<sequence length="254" mass="28914">MREYTDVVSGKLMGTCWHWLLDLNSFIYSLMVCRLEKLVQDPTEGSAWHADHIVPVFLGGGECRLENMRTLCVACHADVTLAQGAQRYSIGVKAKKQLKAIMSSLKNAQETGQTKDNLKGCFFEEFCFLQESFHLSISYSGKLSLLTKLQNLEPSIFQNMQWMCPTACSRKRDERFSYSDTLIKQAKVFMDEHDIKTSTRNYAVPDTLPQKLLRASRMLLLTEGVVTYELFPANLLGFTQLINTPQDLRSCHHA</sequence>
<accession>A0AAN8Z7B3</accession>
<evidence type="ECO:0000259" key="2">
    <source>
        <dbReference type="Pfam" id="PF01844"/>
    </source>
</evidence>
<dbReference type="Gene3D" id="1.10.30.50">
    <property type="match status" value="1"/>
</dbReference>
<dbReference type="EMBL" id="JBAMMX010000016">
    <property type="protein sequence ID" value="KAK6925065.1"/>
    <property type="molecule type" value="Genomic_DNA"/>
</dbReference>
<dbReference type="PANTHER" id="PTHR45766:SF5">
    <property type="entry name" value="SNF2 DOMAIN-CONTAINING PROTEIN _ HELICASE DOMAIN-CONTAINING PROTEIN _ HNH ENDONUCLEASE DOMAIN-CONTAINING PROTEIN"/>
    <property type="match status" value="1"/>
</dbReference>
<protein>
    <submittedName>
        <fullName evidence="3">HNH endonuclease</fullName>
    </submittedName>
</protein>
<evidence type="ECO:0000313" key="4">
    <source>
        <dbReference type="Proteomes" id="UP001370490"/>
    </source>
</evidence>
<name>A0AAN8Z7B3_9MAGN</name>
<dbReference type="Pfam" id="PF01844">
    <property type="entry name" value="HNH"/>
    <property type="match status" value="1"/>
</dbReference>
<dbReference type="CDD" id="cd00085">
    <property type="entry name" value="HNHc"/>
    <property type="match status" value="1"/>
</dbReference>
<dbReference type="AlphaFoldDB" id="A0AAN8Z7B3"/>
<proteinExistence type="predicted"/>
<organism evidence="3 4">
    <name type="scientific">Dillenia turbinata</name>
    <dbReference type="NCBI Taxonomy" id="194707"/>
    <lineage>
        <taxon>Eukaryota</taxon>
        <taxon>Viridiplantae</taxon>
        <taxon>Streptophyta</taxon>
        <taxon>Embryophyta</taxon>
        <taxon>Tracheophyta</taxon>
        <taxon>Spermatophyta</taxon>
        <taxon>Magnoliopsida</taxon>
        <taxon>eudicotyledons</taxon>
        <taxon>Gunneridae</taxon>
        <taxon>Pentapetalae</taxon>
        <taxon>Dilleniales</taxon>
        <taxon>Dilleniaceae</taxon>
        <taxon>Dillenia</taxon>
    </lineage>
</organism>
<feature type="domain" description="HNH" evidence="2">
    <location>
        <begin position="45"/>
        <end position="77"/>
    </location>
</feature>
<dbReference type="GO" id="GO:0031297">
    <property type="term" value="P:replication fork processing"/>
    <property type="evidence" value="ECO:0007669"/>
    <property type="project" value="TreeGrafter"/>
</dbReference>
<dbReference type="GO" id="GO:0003676">
    <property type="term" value="F:nucleic acid binding"/>
    <property type="evidence" value="ECO:0007669"/>
    <property type="project" value="InterPro"/>
</dbReference>
<dbReference type="GO" id="GO:0008270">
    <property type="term" value="F:zinc ion binding"/>
    <property type="evidence" value="ECO:0007669"/>
    <property type="project" value="InterPro"/>
</dbReference>
<keyword evidence="4" id="KW-1185">Reference proteome</keyword>